<comment type="caution">
    <text evidence="1">The sequence shown here is derived from an EMBL/GenBank/DDBJ whole genome shotgun (WGS) entry which is preliminary data.</text>
</comment>
<dbReference type="AlphaFoldDB" id="A0AA40EQU7"/>
<reference evidence="1" key="1">
    <citation type="submission" date="2023-06" db="EMBL/GenBank/DDBJ databases">
        <title>Genome-scale phylogeny and comparative genomics of the fungal order Sordariales.</title>
        <authorList>
            <consortium name="Lawrence Berkeley National Laboratory"/>
            <person name="Hensen N."/>
            <person name="Bonometti L."/>
            <person name="Westerberg I."/>
            <person name="Brannstrom I.O."/>
            <person name="Guillou S."/>
            <person name="Cros-Aarteil S."/>
            <person name="Calhoun S."/>
            <person name="Haridas S."/>
            <person name="Kuo A."/>
            <person name="Mondo S."/>
            <person name="Pangilinan J."/>
            <person name="Riley R."/>
            <person name="LaButti K."/>
            <person name="Andreopoulos B."/>
            <person name="Lipzen A."/>
            <person name="Chen C."/>
            <person name="Yanf M."/>
            <person name="Daum C."/>
            <person name="Ng V."/>
            <person name="Clum A."/>
            <person name="Steindorff A."/>
            <person name="Ohm R."/>
            <person name="Martin F."/>
            <person name="Silar P."/>
            <person name="Natvig D."/>
            <person name="Lalanne C."/>
            <person name="Gautier V."/>
            <person name="Ament-velasquez S.L."/>
            <person name="Kruys A."/>
            <person name="Hutchinson M.I."/>
            <person name="Powell A.J."/>
            <person name="Barry K."/>
            <person name="Miller A.N."/>
            <person name="Grigoriev I.V."/>
            <person name="Debuchy R."/>
            <person name="Gladieux P."/>
            <person name="Thoren M.H."/>
            <person name="Johannesson H."/>
        </authorList>
    </citation>
    <scope>NUCLEOTIDE SEQUENCE</scope>
    <source>
        <strain evidence="1">SMH3187-1</strain>
    </source>
</reference>
<protein>
    <submittedName>
        <fullName evidence="1">Uncharacterized protein</fullName>
    </submittedName>
</protein>
<name>A0AA40EQU7_9PEZI</name>
<proteinExistence type="predicted"/>
<organism evidence="1 2">
    <name type="scientific">Schizothecium vesticola</name>
    <dbReference type="NCBI Taxonomy" id="314040"/>
    <lineage>
        <taxon>Eukaryota</taxon>
        <taxon>Fungi</taxon>
        <taxon>Dikarya</taxon>
        <taxon>Ascomycota</taxon>
        <taxon>Pezizomycotina</taxon>
        <taxon>Sordariomycetes</taxon>
        <taxon>Sordariomycetidae</taxon>
        <taxon>Sordariales</taxon>
        <taxon>Schizotheciaceae</taxon>
        <taxon>Schizothecium</taxon>
    </lineage>
</organism>
<accession>A0AA40EQU7</accession>
<evidence type="ECO:0000313" key="1">
    <source>
        <dbReference type="EMBL" id="KAK0743832.1"/>
    </source>
</evidence>
<dbReference type="Proteomes" id="UP001172155">
    <property type="component" value="Unassembled WGS sequence"/>
</dbReference>
<sequence length="186" mass="21379">MTTKMAARRAIPLFASVAIDYFDGLMTAKSTEDQPTFLSEAFEKMGLSGDSSAGSVWAELQIRYYTTLRNLSIEQGRFEEAEESTELDLPPSRLLKIWRLQSKARVKERSGKFSEAMELFLQAFGMTLEADRLDFTEERWVQPTLRSLEQISSILGQYAESQRFKGIRFDRIRHLTTRPTKSTIFT</sequence>
<dbReference type="EMBL" id="JAUKUD010000005">
    <property type="protein sequence ID" value="KAK0743832.1"/>
    <property type="molecule type" value="Genomic_DNA"/>
</dbReference>
<keyword evidence="2" id="KW-1185">Reference proteome</keyword>
<gene>
    <name evidence="1" type="ORF">B0T18DRAFT_392538</name>
</gene>
<evidence type="ECO:0000313" key="2">
    <source>
        <dbReference type="Proteomes" id="UP001172155"/>
    </source>
</evidence>